<dbReference type="GO" id="GO:0031593">
    <property type="term" value="F:polyubiquitin modification-dependent protein binding"/>
    <property type="evidence" value="ECO:0007669"/>
    <property type="project" value="TreeGrafter"/>
</dbReference>
<dbReference type="EMBL" id="NMUH01002044">
    <property type="protein sequence ID" value="MQL97411.1"/>
    <property type="molecule type" value="Genomic_DNA"/>
</dbReference>
<dbReference type="Pfam" id="PF00004">
    <property type="entry name" value="AAA"/>
    <property type="match status" value="2"/>
</dbReference>
<proteinExistence type="predicted"/>
<dbReference type="Proteomes" id="UP000652761">
    <property type="component" value="Unassembled WGS sequence"/>
</dbReference>
<dbReference type="GO" id="GO:0005829">
    <property type="term" value="C:cytosol"/>
    <property type="evidence" value="ECO:0007669"/>
    <property type="project" value="TreeGrafter"/>
</dbReference>
<dbReference type="FunFam" id="1.10.8.60:FF:000079">
    <property type="entry name" value="Cell division cycle protein 48 homologue"/>
    <property type="match status" value="1"/>
</dbReference>
<dbReference type="PANTHER" id="PTHR23077">
    <property type="entry name" value="AAA-FAMILY ATPASE"/>
    <property type="match status" value="1"/>
</dbReference>
<evidence type="ECO:0000313" key="4">
    <source>
        <dbReference type="Proteomes" id="UP000652761"/>
    </source>
</evidence>
<dbReference type="GO" id="GO:0034098">
    <property type="term" value="C:VCP-NPL4-UFD1 AAA ATPase complex"/>
    <property type="evidence" value="ECO:0007669"/>
    <property type="project" value="TreeGrafter"/>
</dbReference>
<evidence type="ECO:0000259" key="2">
    <source>
        <dbReference type="Pfam" id="PF17862"/>
    </source>
</evidence>
<name>A0A843VKL5_COLES</name>
<dbReference type="PANTHER" id="PTHR23077:SF193">
    <property type="entry name" value="OS08G0413000 PROTEIN"/>
    <property type="match status" value="1"/>
</dbReference>
<evidence type="ECO:0000313" key="3">
    <source>
        <dbReference type="EMBL" id="MQL97411.1"/>
    </source>
</evidence>
<dbReference type="OrthoDB" id="27435at2759"/>
<evidence type="ECO:0000259" key="1">
    <source>
        <dbReference type="Pfam" id="PF00004"/>
    </source>
</evidence>
<protein>
    <recommendedName>
        <fullName evidence="5">Cell division cycle protein 48-like protein</fullName>
    </recommendedName>
</protein>
<dbReference type="InterPro" id="IPR041569">
    <property type="entry name" value="AAA_lid_3"/>
</dbReference>
<dbReference type="Pfam" id="PF17862">
    <property type="entry name" value="AAA_lid_3"/>
    <property type="match status" value="1"/>
</dbReference>
<dbReference type="GO" id="GO:0016887">
    <property type="term" value="F:ATP hydrolysis activity"/>
    <property type="evidence" value="ECO:0007669"/>
    <property type="project" value="InterPro"/>
</dbReference>
<dbReference type="GO" id="GO:0030970">
    <property type="term" value="P:retrograde protein transport, ER to cytosol"/>
    <property type="evidence" value="ECO:0007669"/>
    <property type="project" value="TreeGrafter"/>
</dbReference>
<dbReference type="GO" id="GO:0005524">
    <property type="term" value="F:ATP binding"/>
    <property type="evidence" value="ECO:0007669"/>
    <property type="project" value="InterPro"/>
</dbReference>
<comment type="caution">
    <text evidence="3">The sequence shown here is derived from an EMBL/GenBank/DDBJ whole genome shotgun (WGS) entry which is preliminary data.</text>
</comment>
<dbReference type="InterPro" id="IPR003959">
    <property type="entry name" value="ATPase_AAA_core"/>
</dbReference>
<dbReference type="Gene3D" id="1.10.8.60">
    <property type="match status" value="1"/>
</dbReference>
<accession>A0A843VKL5</accession>
<reference evidence="3" key="1">
    <citation type="submission" date="2017-07" db="EMBL/GenBank/DDBJ databases">
        <title>Taro Niue Genome Assembly and Annotation.</title>
        <authorList>
            <person name="Atibalentja N."/>
            <person name="Keating K."/>
            <person name="Fields C.J."/>
        </authorList>
    </citation>
    <scope>NUCLEOTIDE SEQUENCE</scope>
    <source>
        <strain evidence="3">Niue_2</strain>
        <tissue evidence="3">Leaf</tissue>
    </source>
</reference>
<dbReference type="GO" id="GO:0097352">
    <property type="term" value="P:autophagosome maturation"/>
    <property type="evidence" value="ECO:0007669"/>
    <property type="project" value="TreeGrafter"/>
</dbReference>
<keyword evidence="4" id="KW-1185">Reference proteome</keyword>
<dbReference type="GO" id="GO:0051228">
    <property type="term" value="P:mitotic spindle disassembly"/>
    <property type="evidence" value="ECO:0007669"/>
    <property type="project" value="TreeGrafter"/>
</dbReference>
<dbReference type="AlphaFoldDB" id="A0A843VKL5"/>
<dbReference type="Gene3D" id="3.40.50.300">
    <property type="entry name" value="P-loop containing nucleotide triphosphate hydrolases"/>
    <property type="match status" value="2"/>
</dbReference>
<feature type="domain" description="ATPase AAA-type core" evidence="1">
    <location>
        <begin position="30"/>
        <end position="94"/>
    </location>
</feature>
<dbReference type="InterPro" id="IPR027417">
    <property type="entry name" value="P-loop_NTPase"/>
</dbReference>
<feature type="domain" description="ATPase AAA-type core" evidence="1">
    <location>
        <begin position="238"/>
        <end position="329"/>
    </location>
</feature>
<dbReference type="GO" id="GO:0005634">
    <property type="term" value="C:nucleus"/>
    <property type="evidence" value="ECO:0007669"/>
    <property type="project" value="TreeGrafter"/>
</dbReference>
<gene>
    <name evidence="3" type="ORF">Taro_030096</name>
</gene>
<organism evidence="3 4">
    <name type="scientific">Colocasia esculenta</name>
    <name type="common">Wild taro</name>
    <name type="synonym">Arum esculentum</name>
    <dbReference type="NCBI Taxonomy" id="4460"/>
    <lineage>
        <taxon>Eukaryota</taxon>
        <taxon>Viridiplantae</taxon>
        <taxon>Streptophyta</taxon>
        <taxon>Embryophyta</taxon>
        <taxon>Tracheophyta</taxon>
        <taxon>Spermatophyta</taxon>
        <taxon>Magnoliopsida</taxon>
        <taxon>Liliopsida</taxon>
        <taxon>Araceae</taxon>
        <taxon>Aroideae</taxon>
        <taxon>Colocasieae</taxon>
        <taxon>Colocasia</taxon>
    </lineage>
</organism>
<sequence>MECISRDEEKVRSDGQDMIYILVILLSTTLHVWTPKREKIHTEVEGRVISQLLTLMDSLKAHAQVVVIAATKSPDSVDPALRCFGRLDSEIDVGVPNELGRLEILRIHTRNMRLSEDVDLKRVSKNTQGIVGTDLGAVCTEAALQCIRERMDLIDLEGEAIDTGVLNSMKVTNEHFKVALDATNPSALREMVVEIFKVSWADIGGRQGVKWELQETVHYPVEHPELFEMVGISPSRGVLFYVPPGCGKTLLAKANANECKTNFISIKRPELLTMWFGESEANVRKVFEKAHQAAPCIIFFDDLDSIAVKRGSSLSDAGGTADHILNQLLT</sequence>
<dbReference type="InterPro" id="IPR050168">
    <property type="entry name" value="AAA_ATPase_domain"/>
</dbReference>
<dbReference type="SUPFAM" id="SSF52540">
    <property type="entry name" value="P-loop containing nucleoside triphosphate hydrolases"/>
    <property type="match status" value="2"/>
</dbReference>
<feature type="domain" description="AAA ATPase AAA+ lid" evidence="2">
    <location>
        <begin position="117"/>
        <end position="156"/>
    </location>
</feature>
<evidence type="ECO:0008006" key="5">
    <source>
        <dbReference type="Google" id="ProtNLM"/>
    </source>
</evidence>